<dbReference type="EMBL" id="AB811623">
    <property type="protein sequence ID" value="BAQ00994.1"/>
    <property type="molecule type" value="Genomic_DNA"/>
</dbReference>
<feature type="transmembrane region" description="Helical" evidence="1">
    <location>
        <begin position="307"/>
        <end position="337"/>
    </location>
</feature>
<dbReference type="BioCyc" id="MetaCyc:MONOMER-21707"/>
<keyword evidence="1" id="KW-0472">Membrane</keyword>
<keyword evidence="1" id="KW-1133">Transmembrane helix</keyword>
<feature type="transmembrane region" description="Helical" evidence="1">
    <location>
        <begin position="90"/>
        <end position="109"/>
    </location>
</feature>
<sequence length="384" mass="43806">MISEKKNMRMSSFKAPLIFCLLAAFLPLGSTIGVAFSWVIFPAIAIILTFLVSRFFYRSGVYFLVLSIVLLVLNYGIVLQYVSFAERLEFNMLLAIIGCFYMSVVFFSYKFNFSDLSKAINIVLLISIILFFIQFLSYYLFNYRIDYSLATGGIGTRNDYGSLYRASGIFNEPAEYSSAITVLVVSSYLINRKLSLLNIIALISTMLSFSFVGIIQSFFVIYIVLFRNLCRKPVYIFLIIGIVILVWISFFDLFIDRYEAFINGSDGSNNTKLDTLNFFLTHTEYLLGGAGLIGYDPETMPLFMQGLYDLTFFGSCISIFGIVIGSFIAIAVTVYIIYNYTISDMTLIFICLLKINVMIYAVYWFFIILIIILPNYIQKTKVHV</sequence>
<accession>A0A0A8J3R4</accession>
<protein>
    <submittedName>
        <fullName evidence="2">O-antigen polymerase</fullName>
    </submittedName>
</protein>
<dbReference type="RefSeq" id="WP_072693157.1">
    <property type="nucleotide sequence ID" value="NZ_CAJSLB010000025.1"/>
</dbReference>
<keyword evidence="1" id="KW-0812">Transmembrane</keyword>
<evidence type="ECO:0000256" key="1">
    <source>
        <dbReference type="SAM" id="Phobius"/>
    </source>
</evidence>
<feature type="transmembrane region" description="Helical" evidence="1">
    <location>
        <begin position="234"/>
        <end position="255"/>
    </location>
</feature>
<feature type="transmembrane region" description="Helical" evidence="1">
    <location>
        <begin position="357"/>
        <end position="377"/>
    </location>
</feature>
<feature type="transmembrane region" description="Helical" evidence="1">
    <location>
        <begin position="199"/>
        <end position="225"/>
    </location>
</feature>
<reference evidence="2" key="1">
    <citation type="journal article" date="2014" name="DNA Res.">
        <title>A complete view of the genetic diversity of the Escherichia coli O-antigen biosynthesis gene cluster.</title>
        <authorList>
            <person name="Iguchi A."/>
            <person name="Iyoda S."/>
            <person name="Kikuchi T."/>
            <person name="Ogura Y."/>
            <person name="Katsura K."/>
            <person name="Ohnishi M."/>
            <person name="Hayashi T."/>
            <person name="Thomson N.R."/>
        </authorList>
    </citation>
    <scope>NUCLEOTIDE SEQUENCE</scope>
    <source>
        <strain evidence="2">U12-41</strain>
    </source>
</reference>
<feature type="transmembrane region" description="Helical" evidence="1">
    <location>
        <begin position="40"/>
        <end position="57"/>
    </location>
</feature>
<dbReference type="AlphaFoldDB" id="A0A0A8J3R4"/>
<feature type="transmembrane region" description="Helical" evidence="1">
    <location>
        <begin position="64"/>
        <end position="84"/>
    </location>
</feature>
<organism evidence="2">
    <name type="scientific">Escherichia coli</name>
    <dbReference type="NCBI Taxonomy" id="562"/>
    <lineage>
        <taxon>Bacteria</taxon>
        <taxon>Pseudomonadati</taxon>
        <taxon>Pseudomonadota</taxon>
        <taxon>Gammaproteobacteria</taxon>
        <taxon>Enterobacterales</taxon>
        <taxon>Enterobacteriaceae</taxon>
        <taxon>Escherichia</taxon>
    </lineage>
</organism>
<feature type="transmembrane region" description="Helical" evidence="1">
    <location>
        <begin position="121"/>
        <end position="141"/>
    </location>
</feature>
<name>A0A0A8J3R4_ECOLX</name>
<gene>
    <name evidence="2" type="primary">wzy</name>
</gene>
<evidence type="ECO:0000313" key="2">
    <source>
        <dbReference type="EMBL" id="BAQ00994.1"/>
    </source>
</evidence>
<proteinExistence type="predicted"/>
<feature type="transmembrane region" description="Helical" evidence="1">
    <location>
        <begin position="275"/>
        <end position="295"/>
    </location>
</feature>